<name>X1DVV1_9ZZZZ</name>
<protein>
    <submittedName>
        <fullName evidence="1">Uncharacterized protein</fullName>
    </submittedName>
</protein>
<organism evidence="1">
    <name type="scientific">marine sediment metagenome</name>
    <dbReference type="NCBI Taxonomy" id="412755"/>
    <lineage>
        <taxon>unclassified sequences</taxon>
        <taxon>metagenomes</taxon>
        <taxon>ecological metagenomes</taxon>
    </lineage>
</organism>
<gene>
    <name evidence="1" type="ORF">S01H4_51565</name>
</gene>
<proteinExistence type="predicted"/>
<evidence type="ECO:0000313" key="1">
    <source>
        <dbReference type="EMBL" id="GAH00483.1"/>
    </source>
</evidence>
<comment type="caution">
    <text evidence="1">The sequence shown here is derived from an EMBL/GenBank/DDBJ whole genome shotgun (WGS) entry which is preliminary data.</text>
</comment>
<dbReference type="AlphaFoldDB" id="X1DVV1"/>
<dbReference type="EMBL" id="BART01029375">
    <property type="protein sequence ID" value="GAH00483.1"/>
    <property type="molecule type" value="Genomic_DNA"/>
</dbReference>
<sequence>MPVEITVLPFQLAAPMLEYSIYYRGKLTADGRGTITSEGKSREQFAAEMRDMVAHGVVNPTIYQRYDER</sequence>
<reference evidence="1" key="1">
    <citation type="journal article" date="2014" name="Front. Microbiol.">
        <title>High frequency of phylogenetically diverse reductive dehalogenase-homologous genes in deep subseafloor sedimentary metagenomes.</title>
        <authorList>
            <person name="Kawai M."/>
            <person name="Futagami T."/>
            <person name="Toyoda A."/>
            <person name="Takaki Y."/>
            <person name="Nishi S."/>
            <person name="Hori S."/>
            <person name="Arai W."/>
            <person name="Tsubouchi T."/>
            <person name="Morono Y."/>
            <person name="Uchiyama I."/>
            <person name="Ito T."/>
            <person name="Fujiyama A."/>
            <person name="Inagaki F."/>
            <person name="Takami H."/>
        </authorList>
    </citation>
    <scope>NUCLEOTIDE SEQUENCE</scope>
    <source>
        <strain evidence="1">Expedition CK06-06</strain>
    </source>
</reference>
<accession>X1DVV1</accession>
<feature type="non-terminal residue" evidence="1">
    <location>
        <position position="69"/>
    </location>
</feature>